<evidence type="ECO:0000313" key="3">
    <source>
        <dbReference type="Proteomes" id="UP000515312"/>
    </source>
</evidence>
<feature type="transmembrane region" description="Helical" evidence="1">
    <location>
        <begin position="132"/>
        <end position="153"/>
    </location>
</feature>
<keyword evidence="1" id="KW-0472">Membrane</keyword>
<name>A0A7G8BD24_9BACT</name>
<organism evidence="2 3">
    <name type="scientific">Alloacidobacterium dinghuense</name>
    <dbReference type="NCBI Taxonomy" id="2763107"/>
    <lineage>
        <taxon>Bacteria</taxon>
        <taxon>Pseudomonadati</taxon>
        <taxon>Acidobacteriota</taxon>
        <taxon>Terriglobia</taxon>
        <taxon>Terriglobales</taxon>
        <taxon>Acidobacteriaceae</taxon>
        <taxon>Alloacidobacterium</taxon>
    </lineage>
</organism>
<protein>
    <submittedName>
        <fullName evidence="2">DUF1772 domain-containing protein</fullName>
    </submittedName>
</protein>
<gene>
    <name evidence="2" type="ORF">H7849_14930</name>
</gene>
<proteinExistence type="predicted"/>
<sequence>MSHWMWLVSLVGILSTAVVFGTDMFFLTIGRPALRLASPSAGTEIMGFFHMFADARMPIWGVLAILSNLLLVVFSRSWQRWFYLASLLMLILFVILYNLLSKPINRIQTEAAKTGGRLDNGRELQASWDRVLLIRVPLLIVSLLAQCLVLLVASA</sequence>
<dbReference type="KEGG" id="adin:H7849_14930"/>
<feature type="transmembrane region" description="Helical" evidence="1">
    <location>
        <begin position="57"/>
        <end position="75"/>
    </location>
</feature>
<feature type="transmembrane region" description="Helical" evidence="1">
    <location>
        <begin position="6"/>
        <end position="29"/>
    </location>
</feature>
<dbReference type="Proteomes" id="UP000515312">
    <property type="component" value="Chromosome"/>
</dbReference>
<evidence type="ECO:0000256" key="1">
    <source>
        <dbReference type="SAM" id="Phobius"/>
    </source>
</evidence>
<keyword evidence="3" id="KW-1185">Reference proteome</keyword>
<keyword evidence="1" id="KW-1133">Transmembrane helix</keyword>
<keyword evidence="1" id="KW-0812">Transmembrane</keyword>
<dbReference type="AlphaFoldDB" id="A0A7G8BD24"/>
<reference evidence="2 3" key="1">
    <citation type="submission" date="2020-08" db="EMBL/GenBank/DDBJ databases">
        <title>Edaphobacter telluris sp. nov. and Acidobacterium dinghuensis sp. nov., two acidobacteria isolated from forest soil.</title>
        <authorList>
            <person name="Fu J."/>
            <person name="Qiu L."/>
        </authorList>
    </citation>
    <scope>NUCLEOTIDE SEQUENCE [LARGE SCALE GENOMIC DNA]</scope>
    <source>
        <strain evidence="2">4Y35</strain>
    </source>
</reference>
<accession>A0A7G8BD24</accession>
<evidence type="ECO:0000313" key="2">
    <source>
        <dbReference type="EMBL" id="QNI30444.1"/>
    </source>
</evidence>
<dbReference type="RefSeq" id="WP_186740340.1">
    <property type="nucleotide sequence ID" value="NZ_CP060394.1"/>
</dbReference>
<feature type="transmembrane region" description="Helical" evidence="1">
    <location>
        <begin position="81"/>
        <end position="100"/>
    </location>
</feature>
<dbReference type="EMBL" id="CP060394">
    <property type="protein sequence ID" value="QNI30444.1"/>
    <property type="molecule type" value="Genomic_DNA"/>
</dbReference>